<sequence>MYKVSSLNFDSKSVAIKVVSRGNVDKNDDVRLSCFILNEKQSLIHEHIEKMVVREEMFESNIEFNTILHLNLLLQQSYVINLFIKVDEKYYPIQMDILEFGQPKYKIPVTDTLYLKPKSNKTFSFMTYQIQKGIKLSGFEMNDDKLNISIPIFKKELKEPGKYRVVFKRRNEDEYDEQLKCEVQIKGDTLNFQSTVKEVFHNFSLDNETIIDVVIGIEDNNVYEEFYLEVPNQNYSYTKVKFNSSVKPYVNNKGYLSIYTQKNGEELDTKKEFVTNKDSKAVTVAVLGSCVTRDNFNSKFNYDYKRYYECILLQNQTSIISLLEKPTTFPVNKVTELNQWDSNDMRTDFEKSFLNKLEEQQPDYLIVDFFGDAFFGCMKFADTYVTNNYWKLGKTQFFKELKDPQYLNIIRNTEEYLVLWKKAIQKLFEILKEKVPNCKIVVHKARFVDSYYDENNQLKRMNPSIDVELINKYWSILDQYVLEQFDVQYIDLNHKKYTAYEGHPWGLFGVHYDPKYYNDFLNHLHEIVLINCLEKIKPVYKNIFEALKR</sequence>
<dbReference type="Pfam" id="PF19786">
    <property type="entry name" value="DUF6270"/>
    <property type="match status" value="1"/>
</dbReference>
<accession>A0A109GI83</accession>
<dbReference type="InterPro" id="IPR046237">
    <property type="entry name" value="DUF6270"/>
</dbReference>
<gene>
    <name evidence="1" type="ORF">AWW70_05295</name>
</gene>
<dbReference type="EMBL" id="LRPH01000027">
    <property type="protein sequence ID" value="KWU67283.1"/>
    <property type="molecule type" value="Genomic_DNA"/>
</dbReference>
<dbReference type="AlphaFoldDB" id="A0A109GI83"/>
<dbReference type="RefSeq" id="WP_060749207.1">
    <property type="nucleotide sequence ID" value="NZ_LRPH01000027.1"/>
</dbReference>
<proteinExistence type="predicted"/>
<name>A0A109GI83_BACMY</name>
<comment type="caution">
    <text evidence="1">The sequence shown here is derived from an EMBL/GenBank/DDBJ whole genome shotgun (WGS) entry which is preliminary data.</text>
</comment>
<organism evidence="1 2">
    <name type="scientific">Bacillus mycoides</name>
    <dbReference type="NCBI Taxonomy" id="1405"/>
    <lineage>
        <taxon>Bacteria</taxon>
        <taxon>Bacillati</taxon>
        <taxon>Bacillota</taxon>
        <taxon>Bacilli</taxon>
        <taxon>Bacillales</taxon>
        <taxon>Bacillaceae</taxon>
        <taxon>Bacillus</taxon>
        <taxon>Bacillus cereus group</taxon>
    </lineage>
</organism>
<evidence type="ECO:0000313" key="1">
    <source>
        <dbReference type="EMBL" id="KWU67283.1"/>
    </source>
</evidence>
<reference evidence="1 2" key="1">
    <citation type="submission" date="2016-01" db="EMBL/GenBank/DDBJ databases">
        <authorList>
            <person name="McClelland M."/>
            <person name="Jain A."/>
            <person name="Saraogi P."/>
            <person name="Mendelson R."/>
            <person name="Westerman R."/>
            <person name="SanMiguel P."/>
            <person name="Csonka L."/>
        </authorList>
    </citation>
    <scope>NUCLEOTIDE SEQUENCE [LARGE SCALE GENOMIC DNA]</scope>
    <source>
        <strain evidence="1 2">PE8-15</strain>
    </source>
</reference>
<evidence type="ECO:0000313" key="2">
    <source>
        <dbReference type="Proteomes" id="UP000065797"/>
    </source>
</evidence>
<protein>
    <submittedName>
        <fullName evidence="1">Uncharacterized protein</fullName>
    </submittedName>
</protein>
<dbReference type="Proteomes" id="UP000065797">
    <property type="component" value="Unassembled WGS sequence"/>
</dbReference>